<protein>
    <recommendedName>
        <fullName evidence="3">TolB-like 6-blade propeller-like</fullName>
    </recommendedName>
</protein>
<reference evidence="2" key="1">
    <citation type="journal article" date="2019" name="Int. J. Syst. Evol. Microbiol.">
        <title>The Global Catalogue of Microorganisms (GCM) 10K type strain sequencing project: providing services to taxonomists for standard genome sequencing and annotation.</title>
        <authorList>
            <consortium name="The Broad Institute Genomics Platform"/>
            <consortium name="The Broad Institute Genome Sequencing Center for Infectious Disease"/>
            <person name="Wu L."/>
            <person name="Ma J."/>
        </authorList>
    </citation>
    <scope>NUCLEOTIDE SEQUENCE [LARGE SCALE GENOMIC DNA]</scope>
    <source>
        <strain evidence="2">CCUG 53762</strain>
    </source>
</reference>
<keyword evidence="2" id="KW-1185">Reference proteome</keyword>
<dbReference type="EMBL" id="JBHUDG010000039">
    <property type="protein sequence ID" value="MFD1631068.1"/>
    <property type="molecule type" value="Genomic_DNA"/>
</dbReference>
<evidence type="ECO:0008006" key="3">
    <source>
        <dbReference type="Google" id="ProtNLM"/>
    </source>
</evidence>
<name>A0ABW4IG54_9SPHI</name>
<sequence>MNNSITSELQKLSTTKIAFCFFLTATVFMLSCKGKNEAIKEEVNTIDAVKKKAISAIDIKNAQSLIITNAENTSDSTNLKKITNDGNIKDVFYSNEDGTSSNKSQGHIKVDKMIKLSENYMVLYGSFSFSIYQNEVYTSKNISSILVRRSDGAIFDFGNFDFDTESHSFNSQLYRPSIFFDKDSNIFYRSIYNGRKSITKLSLKTPDKLLKEDYLPNSQNIIDATVDKFGNIAYSINENDPYRLKSISGEIAFIQGGIPLDLKSTFVNEFWTGNNGKLYISGYDKALPYISIIDTENGNKQTKVWTGANCMDYYPNSCRTASKWEYMRFFKGNELIFISLRGYLETLYIDIWTFNETTNQIIYNVKTIPNIDVSQFKPIGKSKTGLYFITKNNEIYKYTFENNTIVKHNNTSLTGFEISSINVNYNDNISLLALRYLDGKDIIGQINTFGDFEIITDQLRNKPLFLERLN</sequence>
<evidence type="ECO:0000313" key="2">
    <source>
        <dbReference type="Proteomes" id="UP001597118"/>
    </source>
</evidence>
<evidence type="ECO:0000313" key="1">
    <source>
        <dbReference type="EMBL" id="MFD1631068.1"/>
    </source>
</evidence>
<dbReference type="RefSeq" id="WP_379663440.1">
    <property type="nucleotide sequence ID" value="NZ_JBHUDG010000039.1"/>
</dbReference>
<accession>A0ABW4IG54</accession>
<organism evidence="1 2">
    <name type="scientific">Pseudopedobacter beijingensis</name>
    <dbReference type="NCBI Taxonomy" id="1207056"/>
    <lineage>
        <taxon>Bacteria</taxon>
        <taxon>Pseudomonadati</taxon>
        <taxon>Bacteroidota</taxon>
        <taxon>Sphingobacteriia</taxon>
        <taxon>Sphingobacteriales</taxon>
        <taxon>Sphingobacteriaceae</taxon>
        <taxon>Pseudopedobacter</taxon>
    </lineage>
</organism>
<dbReference type="Proteomes" id="UP001597118">
    <property type="component" value="Unassembled WGS sequence"/>
</dbReference>
<comment type="caution">
    <text evidence="1">The sequence shown here is derived from an EMBL/GenBank/DDBJ whole genome shotgun (WGS) entry which is preliminary data.</text>
</comment>
<proteinExistence type="predicted"/>
<gene>
    <name evidence="1" type="ORF">ACFSAH_14420</name>
</gene>
<dbReference type="SUPFAM" id="SSF63829">
    <property type="entry name" value="Calcium-dependent phosphotriesterase"/>
    <property type="match status" value="1"/>
</dbReference>